<accession>A0A2Z2MUM8</accession>
<dbReference type="OrthoDB" id="3263at2157"/>
<evidence type="ECO:0000256" key="1">
    <source>
        <dbReference type="SAM" id="Phobius"/>
    </source>
</evidence>
<feature type="transmembrane region" description="Helical" evidence="1">
    <location>
        <begin position="6"/>
        <end position="38"/>
    </location>
</feature>
<evidence type="ECO:0000259" key="2">
    <source>
        <dbReference type="Pfam" id="PF01882"/>
    </source>
</evidence>
<dbReference type="Proteomes" id="UP000250272">
    <property type="component" value="Chromosome"/>
</dbReference>
<dbReference type="EMBL" id="CP015101">
    <property type="protein sequence ID" value="ASJ05718.1"/>
    <property type="molecule type" value="Genomic_DNA"/>
</dbReference>
<organism evidence="3 4">
    <name type="scientific">Thermococcus barossii</name>
    <dbReference type="NCBI Taxonomy" id="54077"/>
    <lineage>
        <taxon>Archaea</taxon>
        <taxon>Methanobacteriati</taxon>
        <taxon>Methanobacteriota</taxon>
        <taxon>Thermococci</taxon>
        <taxon>Thermococcales</taxon>
        <taxon>Thermococcaceae</taxon>
        <taxon>Thermococcus</taxon>
    </lineage>
</organism>
<keyword evidence="4" id="KW-1185">Reference proteome</keyword>
<dbReference type="KEGG" id="tbs:A3L01_10210"/>
<evidence type="ECO:0000313" key="3">
    <source>
        <dbReference type="EMBL" id="ASJ05718.1"/>
    </source>
</evidence>
<keyword evidence="1" id="KW-0812">Transmembrane</keyword>
<feature type="domain" description="DUF58" evidence="2">
    <location>
        <begin position="187"/>
        <end position="293"/>
    </location>
</feature>
<dbReference type="AlphaFoldDB" id="A0A2Z2MUM8"/>
<evidence type="ECO:0000313" key="4">
    <source>
        <dbReference type="Proteomes" id="UP000250272"/>
    </source>
</evidence>
<dbReference type="Pfam" id="PF01882">
    <property type="entry name" value="DUF58"/>
    <property type="match status" value="1"/>
</dbReference>
<dbReference type="PANTHER" id="PTHR33608">
    <property type="entry name" value="BLL2464 PROTEIN"/>
    <property type="match status" value="1"/>
</dbReference>
<name>A0A2Z2MUM8_9EURY</name>
<dbReference type="PANTHER" id="PTHR33608:SF6">
    <property type="entry name" value="BLL2464 PROTEIN"/>
    <property type="match status" value="1"/>
</dbReference>
<reference evidence="3 4" key="1">
    <citation type="submission" date="2016-04" db="EMBL/GenBank/DDBJ databases">
        <title>Complete genome sequence of Thermococcus barossii type strain SHCK-94.</title>
        <authorList>
            <person name="Oger P.M."/>
        </authorList>
    </citation>
    <scope>NUCLEOTIDE SEQUENCE [LARGE SCALE GENOMIC DNA]</scope>
    <source>
        <strain evidence="3 4">SHCK-94</strain>
    </source>
</reference>
<dbReference type="InterPro" id="IPR036465">
    <property type="entry name" value="vWFA_dom_sf"/>
</dbReference>
<protein>
    <recommendedName>
        <fullName evidence="2">DUF58 domain-containing protein</fullName>
    </recommendedName>
</protein>
<proteinExistence type="predicted"/>
<keyword evidence="1" id="KW-0472">Membrane</keyword>
<dbReference type="InterPro" id="IPR002881">
    <property type="entry name" value="DUF58"/>
</dbReference>
<sequence length="432" mass="49301">MTREDFLFVLAFILMVEGYLAETVFPALLGMLVILYLYGVRNAVSFSIEGERVPPAERLEEGKWHTAKLHLRNLGGDVFVKPEVRGQDFDVEGLEPFFLPSGGEKTFEYRFRPLGKGRFVLEPVRIIAEDSRGLYVEEFLIGPTVDVSVYPSVESIKEAARVEYNLRLAEVYKRGQLFGAEGLDIKDLREYQHGDDFKRIDWKASVRLGELIVREFIKEESADVYIFLDNTREMRKGLRMAKIDYAAVLALQVAANLVKRYRVGLVVYDEVSADIVSAGKGPTQLETIRRRLDLRGEGGKMSLRFGFEPSFGERTREFLRKVLPLRKGRRGSKGIFEALSLLKNPSFVILITDLSNPTETYRAVAMALKSHRVLILSPNPVLFYGGELDERTLRRLYDAYEERERLLKKFNALVPTIDLGPSDYIKELARVV</sequence>
<keyword evidence="1" id="KW-1133">Transmembrane helix</keyword>
<dbReference type="RefSeq" id="WP_088865712.1">
    <property type="nucleotide sequence ID" value="NZ_CP015101.1"/>
</dbReference>
<dbReference type="GeneID" id="33327154"/>
<dbReference type="Gene3D" id="3.40.50.410">
    <property type="entry name" value="von Willebrand factor, type A domain"/>
    <property type="match status" value="1"/>
</dbReference>
<gene>
    <name evidence="3" type="ORF">A3L01_10210</name>
</gene>